<feature type="compositionally biased region" description="Polar residues" evidence="1">
    <location>
        <begin position="10"/>
        <end position="33"/>
    </location>
</feature>
<organism evidence="2 3">
    <name type="scientific">Pyrus ussuriensis x Pyrus communis</name>
    <dbReference type="NCBI Taxonomy" id="2448454"/>
    <lineage>
        <taxon>Eukaryota</taxon>
        <taxon>Viridiplantae</taxon>
        <taxon>Streptophyta</taxon>
        <taxon>Embryophyta</taxon>
        <taxon>Tracheophyta</taxon>
        <taxon>Spermatophyta</taxon>
        <taxon>Magnoliopsida</taxon>
        <taxon>eudicotyledons</taxon>
        <taxon>Gunneridae</taxon>
        <taxon>Pentapetalae</taxon>
        <taxon>rosids</taxon>
        <taxon>fabids</taxon>
        <taxon>Rosales</taxon>
        <taxon>Rosaceae</taxon>
        <taxon>Amygdaloideae</taxon>
        <taxon>Maleae</taxon>
        <taxon>Pyrus</taxon>
    </lineage>
</organism>
<dbReference type="Proteomes" id="UP000327157">
    <property type="component" value="Chromosome 13"/>
</dbReference>
<reference evidence="3" key="2">
    <citation type="submission" date="2019-10" db="EMBL/GenBank/DDBJ databases">
        <title>A de novo genome assembly of a pear dwarfing rootstock.</title>
        <authorList>
            <person name="Wang F."/>
            <person name="Wang J."/>
            <person name="Li S."/>
            <person name="Zhang Y."/>
            <person name="Fang M."/>
            <person name="Ma L."/>
            <person name="Zhao Y."/>
            <person name="Jiang S."/>
        </authorList>
    </citation>
    <scope>NUCLEOTIDE SEQUENCE [LARGE SCALE GENOMIC DNA]</scope>
</reference>
<sequence length="69" mass="7676">MSKTAVYPISTKSESPSFRSSLTTSESGNTSPKPSRRGYAYFAPVEHAMQLDLIGKEEFCTNWCEIKPV</sequence>
<name>A0A5N5FE80_9ROSA</name>
<keyword evidence="3" id="KW-1185">Reference proteome</keyword>
<evidence type="ECO:0000256" key="1">
    <source>
        <dbReference type="SAM" id="MobiDB-lite"/>
    </source>
</evidence>
<evidence type="ECO:0000313" key="3">
    <source>
        <dbReference type="Proteomes" id="UP000327157"/>
    </source>
</evidence>
<accession>A0A5N5FE80</accession>
<gene>
    <name evidence="2" type="ORF">D8674_010432</name>
</gene>
<comment type="caution">
    <text evidence="2">The sequence shown here is derived from an EMBL/GenBank/DDBJ whole genome shotgun (WGS) entry which is preliminary data.</text>
</comment>
<reference evidence="2 3" key="1">
    <citation type="submission" date="2019-09" db="EMBL/GenBank/DDBJ databases">
        <authorList>
            <person name="Ou C."/>
        </authorList>
    </citation>
    <scope>NUCLEOTIDE SEQUENCE [LARGE SCALE GENOMIC DNA]</scope>
    <source>
        <strain evidence="2">S2</strain>
        <tissue evidence="2">Leaf</tissue>
    </source>
</reference>
<dbReference type="AlphaFoldDB" id="A0A5N5FE80"/>
<protein>
    <submittedName>
        <fullName evidence="2">Pentatricopeptide repeat-containing protein</fullName>
    </submittedName>
</protein>
<proteinExistence type="predicted"/>
<dbReference type="EMBL" id="SMOL01000753">
    <property type="protein sequence ID" value="KAB2600161.1"/>
    <property type="molecule type" value="Genomic_DNA"/>
</dbReference>
<feature type="region of interest" description="Disordered" evidence="1">
    <location>
        <begin position="1"/>
        <end position="36"/>
    </location>
</feature>
<reference evidence="2 3" key="3">
    <citation type="submission" date="2019-11" db="EMBL/GenBank/DDBJ databases">
        <title>A de novo genome assembly of a pear dwarfing rootstock.</title>
        <authorList>
            <person name="Wang F."/>
            <person name="Wang J."/>
            <person name="Li S."/>
            <person name="Zhang Y."/>
            <person name="Fang M."/>
            <person name="Ma L."/>
            <person name="Zhao Y."/>
            <person name="Jiang S."/>
        </authorList>
    </citation>
    <scope>NUCLEOTIDE SEQUENCE [LARGE SCALE GENOMIC DNA]</scope>
    <source>
        <strain evidence="2">S2</strain>
        <tissue evidence="2">Leaf</tissue>
    </source>
</reference>
<evidence type="ECO:0000313" key="2">
    <source>
        <dbReference type="EMBL" id="KAB2600161.1"/>
    </source>
</evidence>